<dbReference type="AlphaFoldDB" id="A0A9P6KBE8"/>
<evidence type="ECO:0000256" key="1">
    <source>
        <dbReference type="ARBA" id="ARBA00008356"/>
    </source>
</evidence>
<evidence type="ECO:0000259" key="4">
    <source>
        <dbReference type="Pfam" id="PF16679"/>
    </source>
</evidence>
<dbReference type="InterPro" id="IPR032054">
    <property type="entry name" value="Cdt1_C"/>
</dbReference>
<comment type="caution">
    <text evidence="5">The sequence shown here is derived from an EMBL/GenBank/DDBJ whole genome shotgun (WGS) entry which is preliminary data.</text>
</comment>
<feature type="compositionally biased region" description="Low complexity" evidence="3">
    <location>
        <begin position="43"/>
        <end position="57"/>
    </location>
</feature>
<evidence type="ECO:0000313" key="5">
    <source>
        <dbReference type="EMBL" id="KAF9578723.1"/>
    </source>
</evidence>
<proteinExistence type="inferred from homology"/>
<feature type="domain" description="DNA replication factor Cdt1 C-terminal" evidence="4">
    <location>
        <begin position="120"/>
        <end position="211"/>
    </location>
</feature>
<feature type="compositionally biased region" description="Polar residues" evidence="3">
    <location>
        <begin position="58"/>
        <end position="77"/>
    </location>
</feature>
<dbReference type="EMBL" id="JAABOA010003387">
    <property type="protein sequence ID" value="KAF9578723.1"/>
    <property type="molecule type" value="Genomic_DNA"/>
</dbReference>
<feature type="region of interest" description="Disordered" evidence="3">
    <location>
        <begin position="125"/>
        <end position="144"/>
    </location>
</feature>
<sequence length="236" mass="25832">MPALQPRVIDASKLDITRLGSRYEIAKAAQTIAKPTVQTLDLSTPSPISSSQSTPKTLSTLDQTTRSPSVLSTTSTVAGDGMDDGDDTMVHDPALSVGASDKTKETTAAPAKALTPLEQLKEKIRQRQLEKKTSLQGSIKTPEERQRTLAASRLPSVFDLIRFKRVEVMAIKLLTEQVVRSSRMPISEMEGQAILELMPAVLPEWCQVFEVGDGSRYFKVVRSALSLFSLSVKQFL</sequence>
<organism evidence="5 6">
    <name type="scientific">Lunasporangiospora selenospora</name>
    <dbReference type="NCBI Taxonomy" id="979761"/>
    <lineage>
        <taxon>Eukaryota</taxon>
        <taxon>Fungi</taxon>
        <taxon>Fungi incertae sedis</taxon>
        <taxon>Mucoromycota</taxon>
        <taxon>Mortierellomycotina</taxon>
        <taxon>Mortierellomycetes</taxon>
        <taxon>Mortierellales</taxon>
        <taxon>Mortierellaceae</taxon>
        <taxon>Lunasporangiospora</taxon>
    </lineage>
</organism>
<keyword evidence="2" id="KW-0131">Cell cycle</keyword>
<dbReference type="Proteomes" id="UP000780801">
    <property type="component" value="Unassembled WGS sequence"/>
</dbReference>
<dbReference type="Pfam" id="PF16679">
    <property type="entry name" value="CDT1_C"/>
    <property type="match status" value="1"/>
</dbReference>
<protein>
    <recommendedName>
        <fullName evidence="4">DNA replication factor Cdt1 C-terminal domain-containing protein</fullName>
    </recommendedName>
</protein>
<comment type="similarity">
    <text evidence="1">Belongs to the Cdt1 family.</text>
</comment>
<evidence type="ECO:0000256" key="3">
    <source>
        <dbReference type="SAM" id="MobiDB-lite"/>
    </source>
</evidence>
<dbReference type="Gene3D" id="1.10.10.1420">
    <property type="entry name" value="DNA replication factor Cdt1, C-terminal WH domain"/>
    <property type="match status" value="1"/>
</dbReference>
<accession>A0A9P6KBE8</accession>
<keyword evidence="6" id="KW-1185">Reference proteome</keyword>
<dbReference type="OrthoDB" id="341730at2759"/>
<name>A0A9P6KBE8_9FUNG</name>
<evidence type="ECO:0000256" key="2">
    <source>
        <dbReference type="ARBA" id="ARBA00023306"/>
    </source>
</evidence>
<evidence type="ECO:0000313" key="6">
    <source>
        <dbReference type="Proteomes" id="UP000780801"/>
    </source>
</evidence>
<feature type="region of interest" description="Disordered" evidence="3">
    <location>
        <begin position="43"/>
        <end position="113"/>
    </location>
</feature>
<reference evidence="5" key="1">
    <citation type="journal article" date="2020" name="Fungal Divers.">
        <title>Resolving the Mortierellaceae phylogeny through synthesis of multi-gene phylogenetics and phylogenomics.</title>
        <authorList>
            <person name="Vandepol N."/>
            <person name="Liber J."/>
            <person name="Desiro A."/>
            <person name="Na H."/>
            <person name="Kennedy M."/>
            <person name="Barry K."/>
            <person name="Grigoriev I.V."/>
            <person name="Miller A.N."/>
            <person name="O'Donnell K."/>
            <person name="Stajich J.E."/>
            <person name="Bonito G."/>
        </authorList>
    </citation>
    <scope>NUCLEOTIDE SEQUENCE</scope>
    <source>
        <strain evidence="5">KOD1015</strain>
    </source>
</reference>
<dbReference type="InterPro" id="IPR038090">
    <property type="entry name" value="Cdt1_C_WH_dom_sf"/>
</dbReference>
<gene>
    <name evidence="5" type="ORF">BGW38_005340</name>
</gene>